<dbReference type="InterPro" id="IPR005945">
    <property type="entry name" value="Pro_imino_pep"/>
</dbReference>
<keyword evidence="6" id="KW-1185">Reference proteome</keyword>
<keyword evidence="2 3" id="KW-0378">Hydrolase</keyword>
<dbReference type="GO" id="GO:0016787">
    <property type="term" value="F:hydrolase activity"/>
    <property type="evidence" value="ECO:0007669"/>
    <property type="project" value="UniProtKB-KW"/>
</dbReference>
<dbReference type="PROSITE" id="PS51257">
    <property type="entry name" value="PROKAR_LIPOPROTEIN"/>
    <property type="match status" value="1"/>
</dbReference>
<dbReference type="InterPro" id="IPR050266">
    <property type="entry name" value="AB_hydrolase_sf"/>
</dbReference>
<organism evidence="5 6">
    <name type="scientific">Flavobacterium hungaricum</name>
    <dbReference type="NCBI Taxonomy" id="2082725"/>
    <lineage>
        <taxon>Bacteria</taxon>
        <taxon>Pseudomonadati</taxon>
        <taxon>Bacteroidota</taxon>
        <taxon>Flavobacteriia</taxon>
        <taxon>Flavobacteriales</taxon>
        <taxon>Flavobacteriaceae</taxon>
        <taxon>Flavobacterium</taxon>
    </lineage>
</organism>
<evidence type="ECO:0000256" key="2">
    <source>
        <dbReference type="ARBA" id="ARBA00022801"/>
    </source>
</evidence>
<protein>
    <submittedName>
        <fullName evidence="5">Alpha/beta fold hydrolase</fullName>
    </submittedName>
</protein>
<dbReference type="PANTHER" id="PTHR43798:SF33">
    <property type="entry name" value="HYDROLASE, PUTATIVE (AFU_ORTHOLOGUE AFUA_2G14860)-RELATED"/>
    <property type="match status" value="1"/>
</dbReference>
<evidence type="ECO:0000313" key="6">
    <source>
        <dbReference type="Proteomes" id="UP000640614"/>
    </source>
</evidence>
<sequence length="345" mass="39327">MITYKKTLLAVACTLFLVSCTNKNTSENKTEDLAAYLKDSTSGIKTGGVKVVQISTPKGKFNVWTKRIGNNPKIKLLLLNGGPGATHEYFECMESFLPSEGIEFIYYDQLGCGNSDNPNDPSLWDLPRFVEEVEQVRQALKLNKDNFYLLGHSWGGILASQYALKYQQNLKGLIISNMMMSAIEYDKYADEVLAKQMDPKVLARIREIEKNKDFENPEYMELLIPNFYSKHILRLDASQWPEPVNRSFAKINQSLYVTMQGPSEFGLSGKLEKWDITKELSKITVPTLSIGGKYDTMDPEHMKWIATQVKNGTYLYCEKGSHMSMYDDQETYMKGLIKFLKDTSK</sequence>
<proteinExistence type="inferred from homology"/>
<feature type="domain" description="AB hydrolase-1" evidence="4">
    <location>
        <begin position="76"/>
        <end position="328"/>
    </location>
</feature>
<dbReference type="PRINTS" id="PR00793">
    <property type="entry name" value="PROAMNOPTASE"/>
</dbReference>
<dbReference type="InterPro" id="IPR029058">
    <property type="entry name" value="AB_hydrolase_fold"/>
</dbReference>
<dbReference type="PANTHER" id="PTHR43798">
    <property type="entry name" value="MONOACYLGLYCEROL LIPASE"/>
    <property type="match status" value="1"/>
</dbReference>
<comment type="caution">
    <text evidence="5">The sequence shown here is derived from an EMBL/GenBank/DDBJ whole genome shotgun (WGS) entry which is preliminary data.</text>
</comment>
<dbReference type="Pfam" id="PF00561">
    <property type="entry name" value="Abhydrolase_1"/>
    <property type="match status" value="1"/>
</dbReference>
<dbReference type="SUPFAM" id="SSF53474">
    <property type="entry name" value="alpha/beta-Hydrolases"/>
    <property type="match status" value="1"/>
</dbReference>
<evidence type="ECO:0000256" key="1">
    <source>
        <dbReference type="ARBA" id="ARBA00010088"/>
    </source>
</evidence>
<reference evidence="5 6" key="1">
    <citation type="submission" date="2018-07" db="EMBL/GenBank/DDBJ databases">
        <title>Genome assembly of strain KB82.</title>
        <authorList>
            <person name="Kukolya J."/>
            <person name="Horvath B."/>
            <person name="Nagy I."/>
            <person name="Toth A."/>
        </authorList>
    </citation>
    <scope>NUCLEOTIDE SEQUENCE [LARGE SCALE GENOMIC DNA]</scope>
    <source>
        <strain evidence="5 6">Kb82</strain>
    </source>
</reference>
<dbReference type="EMBL" id="PRDM01000001">
    <property type="protein sequence ID" value="MBE8724395.1"/>
    <property type="molecule type" value="Genomic_DNA"/>
</dbReference>
<evidence type="ECO:0000256" key="3">
    <source>
        <dbReference type="PIRNR" id="PIRNR005539"/>
    </source>
</evidence>
<name>A0ABR9TGA9_9FLAO</name>
<accession>A0ABR9TGA9</accession>
<evidence type="ECO:0000313" key="5">
    <source>
        <dbReference type="EMBL" id="MBE8724395.1"/>
    </source>
</evidence>
<dbReference type="NCBIfam" id="TIGR01250">
    <property type="entry name" value="pro_imino_pep_2"/>
    <property type="match status" value="1"/>
</dbReference>
<gene>
    <name evidence="5" type="ORF">C4F50_05480</name>
</gene>
<dbReference type="InterPro" id="IPR002410">
    <property type="entry name" value="Peptidase_S33"/>
</dbReference>
<dbReference type="InterPro" id="IPR000073">
    <property type="entry name" value="AB_hydrolase_1"/>
</dbReference>
<dbReference type="Gene3D" id="3.40.50.1820">
    <property type="entry name" value="alpha/beta hydrolase"/>
    <property type="match status" value="1"/>
</dbReference>
<dbReference type="Proteomes" id="UP000640614">
    <property type="component" value="Unassembled WGS sequence"/>
</dbReference>
<dbReference type="PIRSF" id="PIRSF005539">
    <property type="entry name" value="Pept_S33_TRI_F1"/>
    <property type="match status" value="1"/>
</dbReference>
<evidence type="ECO:0000259" key="4">
    <source>
        <dbReference type="Pfam" id="PF00561"/>
    </source>
</evidence>
<comment type="similarity">
    <text evidence="1 3">Belongs to the peptidase S33 family.</text>
</comment>
<dbReference type="RefSeq" id="WP_193845391.1">
    <property type="nucleotide sequence ID" value="NZ_PRDM01000001.1"/>
</dbReference>